<evidence type="ECO:0000256" key="1">
    <source>
        <dbReference type="HAMAP-Rule" id="MF_02223"/>
    </source>
</evidence>
<protein>
    <recommendedName>
        <fullName evidence="1">Pantoate kinase</fullName>
        <shortName evidence="1">PoK</shortName>
        <ecNumber evidence="1">2.7.1.169</ecNumber>
    </recommendedName>
</protein>
<dbReference type="InterPro" id="IPR012043">
    <property type="entry name" value="PoK"/>
</dbReference>
<dbReference type="InterPro" id="IPR006204">
    <property type="entry name" value="GHMP_kinase_N_dom"/>
</dbReference>
<dbReference type="EC" id="2.7.1.169" evidence="1"/>
<dbReference type="HOGENOM" id="CLU_081191_0_0_2"/>
<reference evidence="3" key="1">
    <citation type="submission" date="2010-07" db="EMBL/GenBank/DDBJ databases">
        <title>The complete genome of Methanosalsum zhilinae DSM 4017.</title>
        <authorList>
            <consortium name="US DOE Joint Genome Institute (JGI-PGF)"/>
            <person name="Lucas S."/>
            <person name="Copeland A."/>
            <person name="Lapidus A."/>
            <person name="Glavina del Rio T."/>
            <person name="Dalin E."/>
            <person name="Tice H."/>
            <person name="Bruce D."/>
            <person name="Goodwin L."/>
            <person name="Pitluck S."/>
            <person name="Kyrpides N."/>
            <person name="Mavromatis K."/>
            <person name="Ovchinnikova G."/>
            <person name="Daligault H."/>
            <person name="Detter J.C."/>
            <person name="Han C."/>
            <person name="Tapia R."/>
            <person name="Larimer F."/>
            <person name="Land M."/>
            <person name="Hauser L."/>
            <person name="Markowitz V."/>
            <person name="Cheng J.-F."/>
            <person name="Hugenholtz P."/>
            <person name="Woyke T."/>
            <person name="Wu D."/>
            <person name="Spring S."/>
            <person name="Schueler E."/>
            <person name="Brambilla E."/>
            <person name="Klenk H.-P."/>
            <person name="Eisen J.A."/>
        </authorList>
    </citation>
    <scope>NUCLEOTIDE SEQUENCE</scope>
    <source>
        <strain evidence="3">DSM 4017</strain>
    </source>
</reference>
<dbReference type="GeneID" id="10822104"/>
<dbReference type="InterPro" id="IPR014721">
    <property type="entry name" value="Ribsml_uS5_D2-typ_fold_subgr"/>
</dbReference>
<dbReference type="Pfam" id="PF00288">
    <property type="entry name" value="GHMP_kinases_N"/>
    <property type="match status" value="1"/>
</dbReference>
<keyword evidence="1" id="KW-0808">Transferase</keyword>
<evidence type="ECO:0000259" key="2">
    <source>
        <dbReference type="Pfam" id="PF00288"/>
    </source>
</evidence>
<dbReference type="SUPFAM" id="SSF54211">
    <property type="entry name" value="Ribosomal protein S5 domain 2-like"/>
    <property type="match status" value="1"/>
</dbReference>
<dbReference type="Gene3D" id="3.30.230.10">
    <property type="match status" value="1"/>
</dbReference>
<keyword evidence="4" id="KW-1185">Reference proteome</keyword>
<dbReference type="RefSeq" id="WP_013897807.1">
    <property type="nucleotide sequence ID" value="NC_015676.1"/>
</dbReference>
<evidence type="ECO:0000313" key="3">
    <source>
        <dbReference type="EMBL" id="AEH60368.1"/>
    </source>
</evidence>
<accession>F7XPU0</accession>
<dbReference type="Proteomes" id="UP000006622">
    <property type="component" value="Chromosome"/>
</dbReference>
<comment type="similarity">
    <text evidence="1">Belongs to the GHMP kinase family. PoK subfamily.</text>
</comment>
<comment type="pathway">
    <text evidence="1">Cofactor biosynthesis; coenzyme A biosynthesis.</text>
</comment>
<dbReference type="GO" id="GO:0005524">
    <property type="term" value="F:ATP binding"/>
    <property type="evidence" value="ECO:0007669"/>
    <property type="project" value="UniProtKB-KW"/>
</dbReference>
<keyword evidence="1" id="KW-0547">Nucleotide-binding</keyword>
<dbReference type="AlphaFoldDB" id="F7XPU0"/>
<dbReference type="GO" id="GO:0015937">
    <property type="term" value="P:coenzyme A biosynthetic process"/>
    <property type="evidence" value="ECO:0007669"/>
    <property type="project" value="UniProtKB-UniRule"/>
</dbReference>
<dbReference type="PANTHER" id="PTHR42282">
    <property type="entry name" value="PANTOATE KINASE-RELATED"/>
    <property type="match status" value="1"/>
</dbReference>
<keyword evidence="1" id="KW-0067">ATP-binding</keyword>
<proteinExistence type="inferred from homology"/>
<dbReference type="PIRSF" id="PIRSF016896">
    <property type="entry name" value="GHMP_arc_MJ0969"/>
    <property type="match status" value="1"/>
</dbReference>
<keyword evidence="1" id="KW-0173">Coenzyme A biosynthesis</keyword>
<dbReference type="InterPro" id="IPR020568">
    <property type="entry name" value="Ribosomal_Su5_D2-typ_SF"/>
</dbReference>
<dbReference type="UniPathway" id="UPA00241"/>
<evidence type="ECO:0000313" key="4">
    <source>
        <dbReference type="Proteomes" id="UP000006622"/>
    </source>
</evidence>
<feature type="domain" description="GHMP kinase N-terminal" evidence="2">
    <location>
        <begin position="74"/>
        <end position="150"/>
    </location>
</feature>
<dbReference type="GO" id="GO:0016301">
    <property type="term" value="F:kinase activity"/>
    <property type="evidence" value="ECO:0007669"/>
    <property type="project" value="UniProtKB-UniRule"/>
</dbReference>
<comment type="catalytic activity">
    <reaction evidence="1">
        <text>(R)-pantoate + ATP = (R)-4-phosphopantoate + ADP + H(+)</text>
        <dbReference type="Rhea" id="RHEA:28246"/>
        <dbReference type="ChEBI" id="CHEBI:15378"/>
        <dbReference type="ChEBI" id="CHEBI:15980"/>
        <dbReference type="ChEBI" id="CHEBI:30616"/>
        <dbReference type="ChEBI" id="CHEBI:61294"/>
        <dbReference type="ChEBI" id="CHEBI:456216"/>
        <dbReference type="EC" id="2.7.1.169"/>
    </reaction>
</comment>
<organism evidence="3 4">
    <name type="scientific">Methanosalsum zhilinae (strain DSM 4017 / NBRC 107636 / OCM 62 / WeN5)</name>
    <name type="common">Methanohalophilus zhilinae</name>
    <dbReference type="NCBI Taxonomy" id="679901"/>
    <lineage>
        <taxon>Archaea</taxon>
        <taxon>Methanobacteriati</taxon>
        <taxon>Methanobacteriota</taxon>
        <taxon>Stenosarchaea group</taxon>
        <taxon>Methanomicrobia</taxon>
        <taxon>Methanosarcinales</taxon>
        <taxon>Methanosarcinaceae</taxon>
        <taxon>Methanosalsum</taxon>
    </lineage>
</organism>
<dbReference type="HAMAP" id="MF_02223">
    <property type="entry name" value="Pantoate_kinase"/>
    <property type="match status" value="1"/>
</dbReference>
<name>F7XPU0_METZD</name>
<dbReference type="KEGG" id="mzh:Mzhil_0497"/>
<dbReference type="EMBL" id="CP002101">
    <property type="protein sequence ID" value="AEH60368.1"/>
    <property type="molecule type" value="Genomic_DNA"/>
</dbReference>
<comment type="function">
    <text evidence="1">Phosphorylates (R)-pantoate to form (R)-4-phosphopantoate in the CoA biosynthesis pathway.</text>
</comment>
<gene>
    <name evidence="3" type="ordered locus">Mzhil_0497</name>
</gene>
<dbReference type="PANTHER" id="PTHR42282:SF1">
    <property type="entry name" value="PANTOATE KINASE"/>
    <property type="match status" value="1"/>
</dbReference>
<sequence length="295" mass="31654">MKEIKPPRSRAFAPGHITGFFKVHENEDIRYRGSTGCGVVLNGGIETEVVLDNSIDKVQVWLDGVKVKGKTIQSTIEMLTDEVLRIECRADIPVGYGFGASGAGSIGTALALNDVLSLNLCSRKLIEVAHSAEVKNQSGLGDVIAQSHGGVVIRNMPGTAGICNIDQIPSADLKVFCVTMGKIYTEDVLKDADLIGMINSEGKKAFDSLLKESTISNFMRQSEIFSRETGLLDTKAQDVIEAVRDAGGMASQAMLGNTVFAIAESAESEQAIVGAMMDYGDVLVYRINHCVPRLL</sequence>
<dbReference type="STRING" id="679901.Mzhil_0497"/>
<dbReference type="OrthoDB" id="85822at2157"/>
<keyword evidence="1 3" id="KW-0418">Kinase</keyword>